<dbReference type="OrthoDB" id="9808747at2"/>
<dbReference type="NCBIfam" id="NF006702">
    <property type="entry name" value="PRK09248.1"/>
    <property type="match status" value="1"/>
</dbReference>
<dbReference type="EMBL" id="CP003359">
    <property type="protein sequence ID" value="AGB42000.1"/>
    <property type="molecule type" value="Genomic_DNA"/>
</dbReference>
<dbReference type="InterPro" id="IPR004013">
    <property type="entry name" value="PHP_dom"/>
</dbReference>
<keyword evidence="2" id="KW-0378">Hydrolase</keyword>
<dbReference type="Pfam" id="PF02811">
    <property type="entry name" value="PHP"/>
    <property type="match status" value="1"/>
</dbReference>
<accession>L0KBS4</accession>
<dbReference type="eggNOG" id="COG1387">
    <property type="taxonomic scope" value="Bacteria"/>
</dbReference>
<sequence>MNLVVDLHTHTVASGHAYCTVNELAKAAKEKGIKMIGITDHGPSMPGGAHPYHFANLKVLPKKISGVRVLKGIEANITDRQGTLDLSTTDLAKLDIVLVGLHNDTGYNPKSKKENTKAMLNAIVNPLVDIIVHPGNPAYKVNLKEVVQAAKEHDTLLEINNSSYHSRPGSKERCIEIARQAKKEGLKLILGTDTHYADQLGLFPEAIKIIEEAGLEEGDIINTSLEKVKDFINSKRKIKEEILNKR</sequence>
<dbReference type="Gene3D" id="3.20.20.140">
    <property type="entry name" value="Metal-dependent hydrolases"/>
    <property type="match status" value="1"/>
</dbReference>
<dbReference type="PANTHER" id="PTHR36928">
    <property type="entry name" value="PHOSPHATASE YCDX-RELATED"/>
    <property type="match status" value="1"/>
</dbReference>
<dbReference type="InterPro" id="IPR003141">
    <property type="entry name" value="Pol/His_phosphatase_N"/>
</dbReference>
<evidence type="ECO:0000313" key="2">
    <source>
        <dbReference type="EMBL" id="AGB42000.1"/>
    </source>
</evidence>
<name>L0KBS4_HALHC</name>
<dbReference type="GO" id="GO:0005829">
    <property type="term" value="C:cytosol"/>
    <property type="evidence" value="ECO:0007669"/>
    <property type="project" value="TreeGrafter"/>
</dbReference>
<dbReference type="STRING" id="748449.Halha_2116"/>
<dbReference type="RefSeq" id="WP_015327714.1">
    <property type="nucleotide sequence ID" value="NC_019978.1"/>
</dbReference>
<dbReference type="CDD" id="cd07437">
    <property type="entry name" value="PHP_HisPPase_Ycdx_like"/>
    <property type="match status" value="1"/>
</dbReference>
<feature type="domain" description="Polymerase/histidinol phosphatase N-terminal" evidence="1">
    <location>
        <begin position="5"/>
        <end position="79"/>
    </location>
</feature>
<dbReference type="GO" id="GO:0008270">
    <property type="term" value="F:zinc ion binding"/>
    <property type="evidence" value="ECO:0007669"/>
    <property type="project" value="TreeGrafter"/>
</dbReference>
<dbReference type="SMART" id="SM00481">
    <property type="entry name" value="POLIIIAc"/>
    <property type="match status" value="1"/>
</dbReference>
<proteinExistence type="predicted"/>
<protein>
    <submittedName>
        <fullName evidence="2">PHP family phosphohydrolase, histidinol phosphatase</fullName>
    </submittedName>
</protein>
<organism evidence="2 3">
    <name type="scientific">Halobacteroides halobius (strain ATCC 35273 / DSM 5150 / MD-1)</name>
    <dbReference type="NCBI Taxonomy" id="748449"/>
    <lineage>
        <taxon>Bacteria</taxon>
        <taxon>Bacillati</taxon>
        <taxon>Bacillota</taxon>
        <taxon>Clostridia</taxon>
        <taxon>Halanaerobiales</taxon>
        <taxon>Halobacteroidaceae</taxon>
        <taxon>Halobacteroides</taxon>
    </lineage>
</organism>
<dbReference type="GO" id="GO:0042578">
    <property type="term" value="F:phosphoric ester hydrolase activity"/>
    <property type="evidence" value="ECO:0007669"/>
    <property type="project" value="TreeGrafter"/>
</dbReference>
<reference evidence="3" key="1">
    <citation type="submission" date="2012-02" db="EMBL/GenBank/DDBJ databases">
        <title>The complete genome of Halobacteroides halobius DSM 5150.</title>
        <authorList>
            <person name="Lucas S."/>
            <person name="Copeland A."/>
            <person name="Lapidus A."/>
            <person name="Glavina del Rio T."/>
            <person name="Dalin E."/>
            <person name="Tice H."/>
            <person name="Bruce D."/>
            <person name="Goodwin L."/>
            <person name="Pitluck S."/>
            <person name="Peters L."/>
            <person name="Mikhailova N."/>
            <person name="Gu W."/>
            <person name="Kyrpides N."/>
            <person name="Mavromatis K."/>
            <person name="Ivanova N."/>
            <person name="Brettin T."/>
            <person name="Detter J.C."/>
            <person name="Han C."/>
            <person name="Larimer F."/>
            <person name="Land M."/>
            <person name="Hauser L."/>
            <person name="Markowitz V."/>
            <person name="Cheng J.-F."/>
            <person name="Hugenholtz P."/>
            <person name="Woyke T."/>
            <person name="Wu D."/>
            <person name="Tindall B."/>
            <person name="Pomrenke H."/>
            <person name="Brambilla E."/>
            <person name="Klenk H.-P."/>
            <person name="Eisen J.A."/>
        </authorList>
    </citation>
    <scope>NUCLEOTIDE SEQUENCE [LARGE SCALE GENOMIC DNA]</scope>
    <source>
        <strain evidence="3">ATCC 35273 / DSM 5150 / MD-1</strain>
    </source>
</reference>
<keyword evidence="3" id="KW-1185">Reference proteome</keyword>
<dbReference type="SUPFAM" id="SSF89550">
    <property type="entry name" value="PHP domain-like"/>
    <property type="match status" value="1"/>
</dbReference>
<gene>
    <name evidence="2" type="ordered locus">Halha_2116</name>
</gene>
<dbReference type="AlphaFoldDB" id="L0KBS4"/>
<dbReference type="InterPro" id="IPR016195">
    <property type="entry name" value="Pol/histidinol_Pase-like"/>
</dbReference>
<evidence type="ECO:0000259" key="1">
    <source>
        <dbReference type="SMART" id="SM00481"/>
    </source>
</evidence>
<evidence type="ECO:0000313" key="3">
    <source>
        <dbReference type="Proteomes" id="UP000010880"/>
    </source>
</evidence>
<dbReference type="Proteomes" id="UP000010880">
    <property type="component" value="Chromosome"/>
</dbReference>
<dbReference type="PANTHER" id="PTHR36928:SF1">
    <property type="entry name" value="PHOSPHATASE YCDX-RELATED"/>
    <property type="match status" value="1"/>
</dbReference>
<dbReference type="HOGENOM" id="CLU_061999_0_1_9"/>
<dbReference type="KEGG" id="hhl:Halha_2116"/>
<dbReference type="InterPro" id="IPR050243">
    <property type="entry name" value="PHP_phosphatase"/>
</dbReference>